<accession>A0A1C4UZU8</accession>
<dbReference type="GO" id="GO:0003677">
    <property type="term" value="F:DNA binding"/>
    <property type="evidence" value="ECO:0007669"/>
    <property type="project" value="UniProtKB-KW"/>
</dbReference>
<dbReference type="GO" id="GO:0003700">
    <property type="term" value="F:DNA-binding transcription factor activity"/>
    <property type="evidence" value="ECO:0007669"/>
    <property type="project" value="InterPro"/>
</dbReference>
<dbReference type="InterPro" id="IPR036390">
    <property type="entry name" value="WH_DNA-bd_sf"/>
</dbReference>
<gene>
    <name evidence="5" type="ORF">GA0070607_1375</name>
</gene>
<evidence type="ECO:0000259" key="4">
    <source>
        <dbReference type="PROSITE" id="PS50995"/>
    </source>
</evidence>
<dbReference type="PROSITE" id="PS50995">
    <property type="entry name" value="HTH_MARR_2"/>
    <property type="match status" value="1"/>
</dbReference>
<dbReference type="SMART" id="SM00347">
    <property type="entry name" value="HTH_MARR"/>
    <property type="match status" value="1"/>
</dbReference>
<keyword evidence="2" id="KW-0238">DNA-binding</keyword>
<protein>
    <submittedName>
        <fullName evidence="5">Transcriptional regulator, MarR family</fullName>
    </submittedName>
</protein>
<evidence type="ECO:0000256" key="1">
    <source>
        <dbReference type="ARBA" id="ARBA00023015"/>
    </source>
</evidence>
<dbReference type="Pfam" id="PF12802">
    <property type="entry name" value="MarR_2"/>
    <property type="match status" value="1"/>
</dbReference>
<feature type="domain" description="HTH marR-type" evidence="4">
    <location>
        <begin position="8"/>
        <end position="139"/>
    </location>
</feature>
<name>A0A1C4UZU8_9ACTN</name>
<dbReference type="AlphaFoldDB" id="A0A1C4UZU8"/>
<dbReference type="PRINTS" id="PR00598">
    <property type="entry name" value="HTHMARR"/>
</dbReference>
<organism evidence="5 6">
    <name type="scientific">Micromonospora coriariae</name>
    <dbReference type="NCBI Taxonomy" id="285665"/>
    <lineage>
        <taxon>Bacteria</taxon>
        <taxon>Bacillati</taxon>
        <taxon>Actinomycetota</taxon>
        <taxon>Actinomycetes</taxon>
        <taxon>Micromonosporales</taxon>
        <taxon>Micromonosporaceae</taxon>
        <taxon>Micromonospora</taxon>
    </lineage>
</organism>
<sequence length="163" mass="18541">MLTSEAISSTTGYLLLKLANLASVRMEQVLQPYRLRGRDLRVLAFVQDGEVSQRDLCRQTGLDRTTMVAVIDDLERNGYVRRDRSPSDRRRQVISVTADGHTALSEALKAVRRTEDNFLASLSEDERRQFHHQLSLLYTAHAPRCHTDETLEPGLHHTRSAQS</sequence>
<evidence type="ECO:0000256" key="3">
    <source>
        <dbReference type="ARBA" id="ARBA00023163"/>
    </source>
</evidence>
<dbReference type="OrthoDB" id="4463574at2"/>
<dbReference type="PANTHER" id="PTHR42756:SF1">
    <property type="entry name" value="TRANSCRIPTIONAL REPRESSOR OF EMRAB OPERON"/>
    <property type="match status" value="1"/>
</dbReference>
<evidence type="ECO:0000313" key="5">
    <source>
        <dbReference type="EMBL" id="SCE77232.1"/>
    </source>
</evidence>
<keyword evidence="1" id="KW-0805">Transcription regulation</keyword>
<reference evidence="6" key="1">
    <citation type="submission" date="2016-06" db="EMBL/GenBank/DDBJ databases">
        <authorList>
            <person name="Varghese N."/>
            <person name="Submissions Spin"/>
        </authorList>
    </citation>
    <scope>NUCLEOTIDE SEQUENCE [LARGE SCALE GENOMIC DNA]</scope>
    <source>
        <strain evidence="6">DSM 44875</strain>
    </source>
</reference>
<evidence type="ECO:0000256" key="2">
    <source>
        <dbReference type="ARBA" id="ARBA00023125"/>
    </source>
</evidence>
<dbReference type="PANTHER" id="PTHR42756">
    <property type="entry name" value="TRANSCRIPTIONAL REGULATOR, MARR"/>
    <property type="match status" value="1"/>
</dbReference>
<dbReference type="Gene3D" id="1.10.10.10">
    <property type="entry name" value="Winged helix-like DNA-binding domain superfamily/Winged helix DNA-binding domain"/>
    <property type="match status" value="1"/>
</dbReference>
<keyword evidence="3" id="KW-0804">Transcription</keyword>
<keyword evidence="6" id="KW-1185">Reference proteome</keyword>
<evidence type="ECO:0000313" key="6">
    <source>
        <dbReference type="Proteomes" id="UP000198243"/>
    </source>
</evidence>
<dbReference type="RefSeq" id="WP_089017410.1">
    <property type="nucleotide sequence ID" value="NZ_LT607412.1"/>
</dbReference>
<dbReference type="InterPro" id="IPR036388">
    <property type="entry name" value="WH-like_DNA-bd_sf"/>
</dbReference>
<dbReference type="EMBL" id="LT607412">
    <property type="protein sequence ID" value="SCE77232.1"/>
    <property type="molecule type" value="Genomic_DNA"/>
</dbReference>
<dbReference type="Proteomes" id="UP000198243">
    <property type="component" value="Chromosome I"/>
</dbReference>
<dbReference type="SUPFAM" id="SSF46785">
    <property type="entry name" value="Winged helix' DNA-binding domain"/>
    <property type="match status" value="1"/>
</dbReference>
<dbReference type="InterPro" id="IPR000835">
    <property type="entry name" value="HTH_MarR-typ"/>
</dbReference>
<proteinExistence type="predicted"/>